<evidence type="ECO:0000256" key="1">
    <source>
        <dbReference type="ARBA" id="ARBA00013260"/>
    </source>
</evidence>
<dbReference type="NCBIfam" id="NF006718">
    <property type="entry name" value="PRK09256.1"/>
    <property type="match status" value="1"/>
</dbReference>
<evidence type="ECO:0000256" key="3">
    <source>
        <dbReference type="ARBA" id="ARBA00039441"/>
    </source>
</evidence>
<evidence type="ECO:0000313" key="7">
    <source>
        <dbReference type="EMBL" id="CAB3372866.1"/>
    </source>
</evidence>
<comment type="similarity">
    <text evidence="2">Belongs to the prokaryotic/mitochondrial release factor family. Mitochondrion-specific ribosomal protein mL62 subfamily.</text>
</comment>
<dbReference type="PANTHER" id="PTHR11075:SF54">
    <property type="entry name" value="LARGE RIBOSOMAL SUBUNIT PROTEIN ML62"/>
    <property type="match status" value="1"/>
</dbReference>
<dbReference type="EC" id="3.1.1.29" evidence="1"/>
<dbReference type="Proteomes" id="UP000494165">
    <property type="component" value="Unassembled WGS sequence"/>
</dbReference>
<dbReference type="PROSITE" id="PS00745">
    <property type="entry name" value="RF_PROK_I"/>
    <property type="match status" value="1"/>
</dbReference>
<feature type="compositionally biased region" description="Basic and acidic residues" evidence="5">
    <location>
        <begin position="177"/>
        <end position="194"/>
    </location>
</feature>
<dbReference type="AlphaFoldDB" id="A0A8S1CQK0"/>
<accession>A0A8S1CQK0</accession>
<evidence type="ECO:0000259" key="6">
    <source>
        <dbReference type="PROSITE" id="PS00745"/>
    </source>
</evidence>
<reference evidence="7 8" key="1">
    <citation type="submission" date="2020-04" db="EMBL/GenBank/DDBJ databases">
        <authorList>
            <person name="Alioto T."/>
            <person name="Alioto T."/>
            <person name="Gomez Garrido J."/>
        </authorList>
    </citation>
    <scope>NUCLEOTIDE SEQUENCE [LARGE SCALE GENOMIC DNA]</scope>
</reference>
<gene>
    <name evidence="7" type="ORF">CLODIP_2_CD01897</name>
</gene>
<feature type="region of interest" description="Disordered" evidence="5">
    <location>
        <begin position="177"/>
        <end position="200"/>
    </location>
</feature>
<dbReference type="Pfam" id="PF00472">
    <property type="entry name" value="RF-1"/>
    <property type="match status" value="1"/>
</dbReference>
<keyword evidence="8" id="KW-1185">Reference proteome</keyword>
<comment type="caution">
    <text evidence="7">The sequence shown here is derived from an EMBL/GenBank/DDBJ whole genome shotgun (WGS) entry which is preliminary data.</text>
</comment>
<dbReference type="GO" id="GO:0070126">
    <property type="term" value="P:mitochondrial translational termination"/>
    <property type="evidence" value="ECO:0007669"/>
    <property type="project" value="TreeGrafter"/>
</dbReference>
<dbReference type="SUPFAM" id="SSF110916">
    <property type="entry name" value="Peptidyl-tRNA hydrolase domain-like"/>
    <property type="match status" value="1"/>
</dbReference>
<feature type="domain" description="Prokaryotic-type class I peptide chain release factors" evidence="6">
    <location>
        <begin position="73"/>
        <end position="89"/>
    </location>
</feature>
<evidence type="ECO:0000256" key="4">
    <source>
        <dbReference type="ARBA" id="ARBA00041531"/>
    </source>
</evidence>
<dbReference type="GO" id="GO:0005762">
    <property type="term" value="C:mitochondrial large ribosomal subunit"/>
    <property type="evidence" value="ECO:0007669"/>
    <property type="project" value="TreeGrafter"/>
</dbReference>
<dbReference type="FunFam" id="3.30.160.20:FF:000046">
    <property type="entry name" value="Peptidyl-tRNA hydrolase ICT1"/>
    <property type="match status" value="1"/>
</dbReference>
<evidence type="ECO:0000313" key="8">
    <source>
        <dbReference type="Proteomes" id="UP000494165"/>
    </source>
</evidence>
<dbReference type="PANTHER" id="PTHR11075">
    <property type="entry name" value="PEPTIDE CHAIN RELEASE FACTOR"/>
    <property type="match status" value="1"/>
</dbReference>
<evidence type="ECO:0000256" key="2">
    <source>
        <dbReference type="ARBA" id="ARBA00038225"/>
    </source>
</evidence>
<dbReference type="GO" id="GO:0016150">
    <property type="term" value="F:translation release factor activity, codon nonspecific"/>
    <property type="evidence" value="ECO:0007669"/>
    <property type="project" value="TreeGrafter"/>
</dbReference>
<dbReference type="GO" id="GO:0004045">
    <property type="term" value="F:peptidyl-tRNA hydrolase activity"/>
    <property type="evidence" value="ECO:0007669"/>
    <property type="project" value="UniProtKB-EC"/>
</dbReference>
<organism evidence="7 8">
    <name type="scientific">Cloeon dipterum</name>
    <dbReference type="NCBI Taxonomy" id="197152"/>
    <lineage>
        <taxon>Eukaryota</taxon>
        <taxon>Metazoa</taxon>
        <taxon>Ecdysozoa</taxon>
        <taxon>Arthropoda</taxon>
        <taxon>Hexapoda</taxon>
        <taxon>Insecta</taxon>
        <taxon>Pterygota</taxon>
        <taxon>Palaeoptera</taxon>
        <taxon>Ephemeroptera</taxon>
        <taxon>Pisciforma</taxon>
        <taxon>Baetidae</taxon>
        <taxon>Cloeon</taxon>
    </lineage>
</organism>
<proteinExistence type="inferred from homology"/>
<name>A0A8S1CQK0_9INSE</name>
<sequence length="200" mass="22659">MAQFNKFTGIFPLFRAIKGIKVNHSSNYKSAIALENLYPNSKLTLTTPSKIPETNEKFNGYIPVKELQITYSRSSGPGGQNVNTVSTKVDLRFHLESATWLNEDVRAKLLEIQKNKLNKEGYLVIKSDLTRQQHMNLADCLSKLRKMIWAACAADAPAPAPSVESLELARRRKERAARERLLEKRSRSMTKQDRQAPSLD</sequence>
<evidence type="ECO:0000256" key="5">
    <source>
        <dbReference type="SAM" id="MobiDB-lite"/>
    </source>
</evidence>
<dbReference type="InterPro" id="IPR052104">
    <property type="entry name" value="Mito_Release_Factor_mL62"/>
</dbReference>
<dbReference type="OrthoDB" id="270639at2759"/>
<dbReference type="EMBL" id="CADEPI010000077">
    <property type="protein sequence ID" value="CAB3372866.1"/>
    <property type="molecule type" value="Genomic_DNA"/>
</dbReference>
<protein>
    <recommendedName>
        <fullName evidence="3">Large ribosomal subunit protein mL62</fullName>
        <ecNumber evidence="1">3.1.1.29</ecNumber>
    </recommendedName>
    <alternativeName>
        <fullName evidence="4">Peptidyl-tRNA hydrolase ICT1, mitochondrial</fullName>
    </alternativeName>
</protein>
<dbReference type="InterPro" id="IPR000352">
    <property type="entry name" value="Pep_chain_release_fac_I"/>
</dbReference>
<dbReference type="Gene3D" id="3.30.160.20">
    <property type="match status" value="1"/>
</dbReference>